<evidence type="ECO:0000313" key="2">
    <source>
        <dbReference type="EMBL" id="PSL45772.1"/>
    </source>
</evidence>
<dbReference type="Proteomes" id="UP000242310">
    <property type="component" value="Unassembled WGS sequence"/>
</dbReference>
<accession>A0A2P8HHR7</accession>
<dbReference type="InterPro" id="IPR013560">
    <property type="entry name" value="DUF1722"/>
</dbReference>
<dbReference type="AlphaFoldDB" id="A0A2P8HHR7"/>
<evidence type="ECO:0000313" key="3">
    <source>
        <dbReference type="Proteomes" id="UP000242310"/>
    </source>
</evidence>
<protein>
    <submittedName>
        <fullName evidence="2">Uncharacterized protein YbgA (DUF1722 family)</fullName>
    </submittedName>
</protein>
<comment type="caution">
    <text evidence="2">The sequence shown here is derived from an EMBL/GenBank/DDBJ whole genome shotgun (WGS) entry which is preliminary data.</text>
</comment>
<gene>
    <name evidence="2" type="ORF">B0H94_10627</name>
</gene>
<organism evidence="2 3">
    <name type="scientific">Salsuginibacillus halophilus</name>
    <dbReference type="NCBI Taxonomy" id="517424"/>
    <lineage>
        <taxon>Bacteria</taxon>
        <taxon>Bacillati</taxon>
        <taxon>Bacillota</taxon>
        <taxon>Bacilli</taxon>
        <taxon>Bacillales</taxon>
        <taxon>Bacillaceae</taxon>
        <taxon>Salsuginibacillus</taxon>
    </lineage>
</organism>
<proteinExistence type="predicted"/>
<reference evidence="2 3" key="1">
    <citation type="submission" date="2018-03" db="EMBL/GenBank/DDBJ databases">
        <title>Genomic Encyclopedia of Type Strains, Phase III (KMG-III): the genomes of soil and plant-associated and newly described type strains.</title>
        <authorList>
            <person name="Whitman W."/>
        </authorList>
    </citation>
    <scope>NUCLEOTIDE SEQUENCE [LARGE SCALE GENOMIC DNA]</scope>
    <source>
        <strain evidence="2 3">CGMCC 1.07653</strain>
    </source>
</reference>
<feature type="domain" description="DUF1722" evidence="1">
    <location>
        <begin position="22"/>
        <end position="96"/>
    </location>
</feature>
<keyword evidence="3" id="KW-1185">Reference proteome</keyword>
<dbReference type="RefSeq" id="WP_106588454.1">
    <property type="nucleotide sequence ID" value="NZ_PYAV01000006.1"/>
</dbReference>
<dbReference type="OrthoDB" id="9782576at2"/>
<evidence type="ECO:0000259" key="1">
    <source>
        <dbReference type="Pfam" id="PF08349"/>
    </source>
</evidence>
<dbReference type="EMBL" id="PYAV01000006">
    <property type="protein sequence ID" value="PSL45772.1"/>
    <property type="molecule type" value="Genomic_DNA"/>
</dbReference>
<dbReference type="Pfam" id="PF08349">
    <property type="entry name" value="DUF1722"/>
    <property type="match status" value="1"/>
</dbReference>
<name>A0A2P8HHR7_9BACI</name>
<sequence length="168" mass="20194">MEKLTNERAVRKALEPFWASYKYEVMARGYRHYKQLSVRLNETPLSVRLFYNDLRTILGQPYSTKGMHTTWEHIWGYFKKETSHDEKAYFFQLLERGLQESPPRFYVWPPALCDLRHFTYNTLLVRYPRPYLEATRLFAPTEKWNEWEWKGKLLALTPTGVYSLGNES</sequence>